<dbReference type="Proteomes" id="UP000199462">
    <property type="component" value="Unassembled WGS sequence"/>
</dbReference>
<dbReference type="EMBL" id="FOYX01000003">
    <property type="protein sequence ID" value="SFR85149.1"/>
    <property type="molecule type" value="Genomic_DNA"/>
</dbReference>
<reference evidence="2" key="1">
    <citation type="submission" date="2016-10" db="EMBL/GenBank/DDBJ databases">
        <authorList>
            <person name="Varghese N."/>
            <person name="Submissions S."/>
        </authorList>
    </citation>
    <scope>NUCLEOTIDE SEQUENCE [LARGE SCALE GENOMIC DNA]</scope>
    <source>
        <strain evidence="2">DSM 19891</strain>
    </source>
</reference>
<accession>A0A1I6K1P0</accession>
<evidence type="ECO:0000313" key="2">
    <source>
        <dbReference type="Proteomes" id="UP000199462"/>
    </source>
</evidence>
<dbReference type="RefSeq" id="WP_091904671.1">
    <property type="nucleotide sequence ID" value="NZ_FOYX01000003.1"/>
</dbReference>
<evidence type="ECO:0000313" key="1">
    <source>
        <dbReference type="EMBL" id="SFR85149.1"/>
    </source>
</evidence>
<evidence type="ECO:0008006" key="3">
    <source>
        <dbReference type="Google" id="ProtNLM"/>
    </source>
</evidence>
<dbReference type="InterPro" id="IPR015003">
    <property type="entry name" value="DUF1853"/>
</dbReference>
<protein>
    <recommendedName>
        <fullName evidence="3">DUF1853 domain-containing protein</fullName>
    </recommendedName>
</protein>
<sequence length="269" mass="31376">MTLIKQFQSFLNTPPIWINKQFGIEQFNFPAVNLENFSPTPIPDNLRLGHQMESVCKQLLAHSSQFNVLVYNLPIREGKQTLGEIDFILKDATTKQVIHVELTYKFYIINPDITEPIHQLIGPNKSDAFFMKMEKIKNKQFALLHSEAGTAALSSLNIEASNLKHQTCFKAQLFKPYNLEALHLSPINKNCIVGYWLRLKEFTTDDFITCRFYIPNKKEWTLNPNVTVEWISYTDALLAIELQLAKQKSPLVWMKKNNMQFEKFFVVWW</sequence>
<keyword evidence="2" id="KW-1185">Reference proteome</keyword>
<dbReference type="Pfam" id="PF08907">
    <property type="entry name" value="DUF1853"/>
    <property type="match status" value="1"/>
</dbReference>
<dbReference type="AlphaFoldDB" id="A0A1I6K1P0"/>
<name>A0A1I6K1P0_9FLAO</name>
<dbReference type="STRING" id="440514.SAMN04488010_3379"/>
<gene>
    <name evidence="1" type="ORF">SAMN04488010_3379</name>
</gene>
<proteinExistence type="predicted"/>
<organism evidence="1 2">
    <name type="scientific">Maribacter stanieri</name>
    <dbReference type="NCBI Taxonomy" id="440514"/>
    <lineage>
        <taxon>Bacteria</taxon>
        <taxon>Pseudomonadati</taxon>
        <taxon>Bacteroidota</taxon>
        <taxon>Flavobacteriia</taxon>
        <taxon>Flavobacteriales</taxon>
        <taxon>Flavobacteriaceae</taxon>
        <taxon>Maribacter</taxon>
    </lineage>
</organism>